<sequence>MESEKAHHYWEPLRVASTATDGVTVVSVSGEIDHDSAGPLAQALASDRLGERPRVVVDMRRVTFMDSTGINILINAHRHLTRAAGWLRLAGTPDSILRTLQIVGIDMIIACHPNLRDALAA</sequence>
<name>A0ABV1UKV2_9ACTN</name>
<dbReference type="SUPFAM" id="SSF52091">
    <property type="entry name" value="SpoIIaa-like"/>
    <property type="match status" value="1"/>
</dbReference>
<dbReference type="InterPro" id="IPR036513">
    <property type="entry name" value="STAS_dom_sf"/>
</dbReference>
<dbReference type="Proteomes" id="UP001470023">
    <property type="component" value="Unassembled WGS sequence"/>
</dbReference>
<gene>
    <name evidence="4" type="ORF">ABT272_43025</name>
</gene>
<dbReference type="PANTHER" id="PTHR33495:SF2">
    <property type="entry name" value="ANTI-SIGMA FACTOR ANTAGONIST TM_1081-RELATED"/>
    <property type="match status" value="1"/>
</dbReference>
<dbReference type="PANTHER" id="PTHR33495">
    <property type="entry name" value="ANTI-SIGMA FACTOR ANTAGONIST TM_1081-RELATED-RELATED"/>
    <property type="match status" value="1"/>
</dbReference>
<evidence type="ECO:0000313" key="5">
    <source>
        <dbReference type="Proteomes" id="UP001470023"/>
    </source>
</evidence>
<dbReference type="RefSeq" id="WP_352066210.1">
    <property type="nucleotide sequence ID" value="NZ_JBEPAZ010000105.1"/>
</dbReference>
<reference evidence="4 5" key="1">
    <citation type="submission" date="2024-06" db="EMBL/GenBank/DDBJ databases">
        <title>The Natural Products Discovery Center: Release of the First 8490 Sequenced Strains for Exploring Actinobacteria Biosynthetic Diversity.</title>
        <authorList>
            <person name="Kalkreuter E."/>
            <person name="Kautsar S.A."/>
            <person name="Yang D."/>
            <person name="Bader C.D."/>
            <person name="Teijaro C.N."/>
            <person name="Fluegel L."/>
            <person name="Davis C.M."/>
            <person name="Simpson J.R."/>
            <person name="Lauterbach L."/>
            <person name="Steele A.D."/>
            <person name="Gui C."/>
            <person name="Meng S."/>
            <person name="Li G."/>
            <person name="Viehrig K."/>
            <person name="Ye F."/>
            <person name="Su P."/>
            <person name="Kiefer A.F."/>
            <person name="Nichols A."/>
            <person name="Cepeda A.J."/>
            <person name="Yan W."/>
            <person name="Fan B."/>
            <person name="Jiang Y."/>
            <person name="Adhikari A."/>
            <person name="Zheng C.-J."/>
            <person name="Schuster L."/>
            <person name="Cowan T.M."/>
            <person name="Smanski M.J."/>
            <person name="Chevrette M.G."/>
            <person name="De Carvalho L.P.S."/>
            <person name="Shen B."/>
        </authorList>
    </citation>
    <scope>NUCLEOTIDE SEQUENCE [LARGE SCALE GENOMIC DNA]</scope>
    <source>
        <strain evidence="4 5">NPDC001166</strain>
    </source>
</reference>
<dbReference type="InterPro" id="IPR002645">
    <property type="entry name" value="STAS_dom"/>
</dbReference>
<proteinExistence type="inferred from homology"/>
<dbReference type="InterPro" id="IPR003658">
    <property type="entry name" value="Anti-sigma_ant"/>
</dbReference>
<organism evidence="4 5">
    <name type="scientific">Streptomyces sp. 900105245</name>
    <dbReference type="NCBI Taxonomy" id="3154379"/>
    <lineage>
        <taxon>Bacteria</taxon>
        <taxon>Bacillati</taxon>
        <taxon>Actinomycetota</taxon>
        <taxon>Actinomycetes</taxon>
        <taxon>Kitasatosporales</taxon>
        <taxon>Streptomycetaceae</taxon>
        <taxon>Streptomyces</taxon>
    </lineage>
</organism>
<dbReference type="NCBIfam" id="TIGR00377">
    <property type="entry name" value="ant_ant_sig"/>
    <property type="match status" value="1"/>
</dbReference>
<dbReference type="Pfam" id="PF01740">
    <property type="entry name" value="STAS"/>
    <property type="match status" value="1"/>
</dbReference>
<dbReference type="Gene3D" id="3.30.750.24">
    <property type="entry name" value="STAS domain"/>
    <property type="match status" value="1"/>
</dbReference>
<evidence type="ECO:0000256" key="1">
    <source>
        <dbReference type="ARBA" id="ARBA00009013"/>
    </source>
</evidence>
<accession>A0ABV1UKV2</accession>
<dbReference type="PROSITE" id="PS50801">
    <property type="entry name" value="STAS"/>
    <property type="match status" value="1"/>
</dbReference>
<evidence type="ECO:0000256" key="2">
    <source>
        <dbReference type="RuleBase" id="RU003749"/>
    </source>
</evidence>
<feature type="domain" description="STAS" evidence="3">
    <location>
        <begin position="13"/>
        <end position="121"/>
    </location>
</feature>
<dbReference type="CDD" id="cd07043">
    <property type="entry name" value="STAS_anti-anti-sigma_factors"/>
    <property type="match status" value="1"/>
</dbReference>
<comment type="caution">
    <text evidence="4">The sequence shown here is derived from an EMBL/GenBank/DDBJ whole genome shotgun (WGS) entry which is preliminary data.</text>
</comment>
<comment type="similarity">
    <text evidence="1 2">Belongs to the anti-sigma-factor antagonist family.</text>
</comment>
<evidence type="ECO:0000313" key="4">
    <source>
        <dbReference type="EMBL" id="MER6434368.1"/>
    </source>
</evidence>
<protein>
    <recommendedName>
        <fullName evidence="2">Anti-sigma factor antagonist</fullName>
    </recommendedName>
</protein>
<keyword evidence="5" id="KW-1185">Reference proteome</keyword>
<dbReference type="EMBL" id="JBEPAZ010000105">
    <property type="protein sequence ID" value="MER6434368.1"/>
    <property type="molecule type" value="Genomic_DNA"/>
</dbReference>
<evidence type="ECO:0000259" key="3">
    <source>
        <dbReference type="PROSITE" id="PS50801"/>
    </source>
</evidence>